<name>A0A2R5G7E8_9STRA</name>
<evidence type="ECO:0000313" key="11">
    <source>
        <dbReference type="EMBL" id="GBG26465.1"/>
    </source>
</evidence>
<evidence type="ECO:0000259" key="10">
    <source>
        <dbReference type="Pfam" id="PF01694"/>
    </source>
</evidence>
<evidence type="ECO:0000256" key="2">
    <source>
        <dbReference type="ARBA" id="ARBA00009045"/>
    </source>
</evidence>
<keyword evidence="7 9" id="KW-0472">Membrane</keyword>
<dbReference type="PANTHER" id="PTHR43066:SF1">
    <property type="entry name" value="RHOMBOID PROTEIN 2"/>
    <property type="match status" value="1"/>
</dbReference>
<feature type="compositionally biased region" description="Pro residues" evidence="8">
    <location>
        <begin position="247"/>
        <end position="257"/>
    </location>
</feature>
<protein>
    <submittedName>
        <fullName evidence="11">Rhomboid-related protein 4</fullName>
    </submittedName>
</protein>
<evidence type="ECO:0000313" key="12">
    <source>
        <dbReference type="Proteomes" id="UP000241890"/>
    </source>
</evidence>
<organism evidence="11 12">
    <name type="scientific">Hondaea fermentalgiana</name>
    <dbReference type="NCBI Taxonomy" id="2315210"/>
    <lineage>
        <taxon>Eukaryota</taxon>
        <taxon>Sar</taxon>
        <taxon>Stramenopiles</taxon>
        <taxon>Bigyra</taxon>
        <taxon>Labyrinthulomycetes</taxon>
        <taxon>Thraustochytrida</taxon>
        <taxon>Thraustochytriidae</taxon>
        <taxon>Hondaea</taxon>
    </lineage>
</organism>
<accession>A0A2R5G7E8</accession>
<evidence type="ECO:0000256" key="5">
    <source>
        <dbReference type="ARBA" id="ARBA00022801"/>
    </source>
</evidence>
<sequence>MAMLLLMRLMQQVNELPVKPPVTLGLMGLQGWLFMNPPPFLDRVSDVCMSAFSVIQMGELYRIIAASLFHLDAYHLYYNMSSFLVKGVALEQRLGSPLMLAMTLGLLVATNIIHLALSVALDDWMTCSLGFSGVLFALKVIVTYDLQDPNQDAYFYGIRLPSKHLVWVEIAFIQMVMPQASMLGHASGALAGFGFLALRRLAPALLRWVPREAPRTYGSGFWGAPRQQRHQEPTYGNAAPPYGNAAPEPPRARPQPTAPSGASLSADELRRRRVDRYAQSAR</sequence>
<feature type="region of interest" description="Disordered" evidence="8">
    <location>
        <begin position="219"/>
        <end position="282"/>
    </location>
</feature>
<dbReference type="OrthoDB" id="10257275at2759"/>
<evidence type="ECO:0000256" key="4">
    <source>
        <dbReference type="ARBA" id="ARBA00022692"/>
    </source>
</evidence>
<feature type="compositionally biased region" description="Low complexity" evidence="8">
    <location>
        <begin position="235"/>
        <end position="246"/>
    </location>
</feature>
<dbReference type="InterPro" id="IPR022764">
    <property type="entry name" value="Peptidase_S54_rhomboid_dom"/>
</dbReference>
<evidence type="ECO:0000256" key="9">
    <source>
        <dbReference type="SAM" id="Phobius"/>
    </source>
</evidence>
<keyword evidence="4 9" id="KW-0812">Transmembrane</keyword>
<evidence type="ECO:0000256" key="8">
    <source>
        <dbReference type="SAM" id="MobiDB-lite"/>
    </source>
</evidence>
<keyword evidence="5" id="KW-0378">Hydrolase</keyword>
<dbReference type="Proteomes" id="UP000241890">
    <property type="component" value="Unassembled WGS sequence"/>
</dbReference>
<feature type="transmembrane region" description="Helical" evidence="9">
    <location>
        <begin position="124"/>
        <end position="144"/>
    </location>
</feature>
<dbReference type="AlphaFoldDB" id="A0A2R5G7E8"/>
<keyword evidence="12" id="KW-1185">Reference proteome</keyword>
<dbReference type="Pfam" id="PF01694">
    <property type="entry name" value="Rhomboid"/>
    <property type="match status" value="1"/>
</dbReference>
<dbReference type="InterPro" id="IPR035952">
    <property type="entry name" value="Rhomboid-like_sf"/>
</dbReference>
<dbReference type="GO" id="GO:0006508">
    <property type="term" value="P:proteolysis"/>
    <property type="evidence" value="ECO:0007669"/>
    <property type="project" value="UniProtKB-KW"/>
</dbReference>
<keyword evidence="6 9" id="KW-1133">Transmembrane helix</keyword>
<feature type="transmembrane region" description="Helical" evidence="9">
    <location>
        <begin position="164"/>
        <end position="197"/>
    </location>
</feature>
<feature type="domain" description="Peptidase S54 rhomboid" evidence="10">
    <location>
        <begin position="58"/>
        <end position="196"/>
    </location>
</feature>
<reference evidence="11 12" key="1">
    <citation type="submission" date="2017-12" db="EMBL/GenBank/DDBJ databases">
        <title>Sequencing, de novo assembly and annotation of complete genome of a new Thraustochytrid species, strain FCC1311.</title>
        <authorList>
            <person name="Sedici K."/>
            <person name="Godart F."/>
            <person name="Aiese Cigliano R."/>
            <person name="Sanseverino W."/>
            <person name="Barakat M."/>
            <person name="Ortet P."/>
            <person name="Marechal E."/>
            <person name="Cagnac O."/>
            <person name="Amato A."/>
        </authorList>
    </citation>
    <scope>NUCLEOTIDE SEQUENCE [LARGE SCALE GENOMIC DNA]</scope>
</reference>
<dbReference type="InParanoid" id="A0A2R5G7E8"/>
<dbReference type="Gene3D" id="1.20.1540.10">
    <property type="entry name" value="Rhomboid-like"/>
    <property type="match status" value="1"/>
</dbReference>
<dbReference type="SUPFAM" id="SSF144091">
    <property type="entry name" value="Rhomboid-like"/>
    <property type="match status" value="1"/>
</dbReference>
<evidence type="ECO:0000256" key="7">
    <source>
        <dbReference type="ARBA" id="ARBA00023136"/>
    </source>
</evidence>
<dbReference type="GO" id="GO:0016020">
    <property type="term" value="C:membrane"/>
    <property type="evidence" value="ECO:0007669"/>
    <property type="project" value="UniProtKB-SubCell"/>
</dbReference>
<gene>
    <name evidence="11" type="ORF">FCC1311_026862</name>
</gene>
<evidence type="ECO:0000256" key="3">
    <source>
        <dbReference type="ARBA" id="ARBA00022670"/>
    </source>
</evidence>
<comment type="similarity">
    <text evidence="2">Belongs to the peptidase S54 family.</text>
</comment>
<evidence type="ECO:0000256" key="6">
    <source>
        <dbReference type="ARBA" id="ARBA00022989"/>
    </source>
</evidence>
<dbReference type="GO" id="GO:0004252">
    <property type="term" value="F:serine-type endopeptidase activity"/>
    <property type="evidence" value="ECO:0007669"/>
    <property type="project" value="InterPro"/>
</dbReference>
<feature type="transmembrane region" description="Helical" evidence="9">
    <location>
        <begin position="98"/>
        <end position="117"/>
    </location>
</feature>
<comment type="caution">
    <text evidence="11">The sequence shown here is derived from an EMBL/GenBank/DDBJ whole genome shotgun (WGS) entry which is preliminary data.</text>
</comment>
<evidence type="ECO:0000256" key="1">
    <source>
        <dbReference type="ARBA" id="ARBA00004141"/>
    </source>
</evidence>
<comment type="subcellular location">
    <subcellularLocation>
        <location evidence="1">Membrane</location>
        <topology evidence="1">Multi-pass membrane protein</topology>
    </subcellularLocation>
</comment>
<proteinExistence type="inferred from homology"/>
<keyword evidence="3" id="KW-0645">Protease</keyword>
<dbReference type="PANTHER" id="PTHR43066">
    <property type="entry name" value="RHOMBOID-RELATED PROTEIN"/>
    <property type="match status" value="1"/>
</dbReference>
<dbReference type="EMBL" id="BEYU01000021">
    <property type="protein sequence ID" value="GBG26465.1"/>
    <property type="molecule type" value="Genomic_DNA"/>
</dbReference>